<protein>
    <submittedName>
        <fullName evidence="1">GxxExxY protein</fullName>
    </submittedName>
</protein>
<name>A0ABU9AST8_9BACT</name>
<accession>A0ABU9AST8</accession>
<comment type="caution">
    <text evidence="1">The sequence shown here is derived from an EMBL/GenBank/DDBJ whole genome shotgun (WGS) entry which is preliminary data.</text>
</comment>
<dbReference type="Proteomes" id="UP001371305">
    <property type="component" value="Unassembled WGS sequence"/>
</dbReference>
<evidence type="ECO:0000313" key="1">
    <source>
        <dbReference type="EMBL" id="MEK7950583.1"/>
    </source>
</evidence>
<proteinExistence type="predicted"/>
<dbReference type="EMBL" id="JBBUKT010000003">
    <property type="protein sequence ID" value="MEK7950583.1"/>
    <property type="molecule type" value="Genomic_DNA"/>
</dbReference>
<sequence length="157" mass="17850">MARISRMVWISLSDLSEILSAMLHEEITKDAIGAAMVVLNELRPGLDEKLYENALVLELRARGHEVEQQREYPVYYRGQFIGKLIPDLVVDGKVIVDPKVVSVFNDTHVAQMLGYLNITGLEVALLLNFKSAKLEWRRVVNERRFLGIEDDSPPMLS</sequence>
<dbReference type="Pfam" id="PF13366">
    <property type="entry name" value="PDDEXK_3"/>
    <property type="match status" value="1"/>
</dbReference>
<gene>
    <name evidence="1" type="ORF">WKV53_08755</name>
</gene>
<evidence type="ECO:0000313" key="2">
    <source>
        <dbReference type="Proteomes" id="UP001371305"/>
    </source>
</evidence>
<dbReference type="InterPro" id="IPR026350">
    <property type="entry name" value="GxxExxY"/>
</dbReference>
<keyword evidence="2" id="KW-1185">Reference proteome</keyword>
<reference evidence="1 2" key="1">
    <citation type="submission" date="2024-04" db="EMBL/GenBank/DDBJ databases">
        <title>Luteolibacter sp. isolated from soil.</title>
        <authorList>
            <person name="An J."/>
        </authorList>
    </citation>
    <scope>NUCLEOTIDE SEQUENCE [LARGE SCALE GENOMIC DNA]</scope>
    <source>
        <strain evidence="1 2">Y139</strain>
    </source>
</reference>
<organism evidence="1 2">
    <name type="scientific">Luteolibacter soli</name>
    <dbReference type="NCBI Taxonomy" id="3135280"/>
    <lineage>
        <taxon>Bacteria</taxon>
        <taxon>Pseudomonadati</taxon>
        <taxon>Verrucomicrobiota</taxon>
        <taxon>Verrucomicrobiia</taxon>
        <taxon>Verrucomicrobiales</taxon>
        <taxon>Verrucomicrobiaceae</taxon>
        <taxon>Luteolibacter</taxon>
    </lineage>
</organism>
<dbReference type="NCBIfam" id="TIGR04256">
    <property type="entry name" value="GxxExxY"/>
    <property type="match status" value="1"/>
</dbReference>